<dbReference type="RefSeq" id="WP_153215533.1">
    <property type="nucleotide sequence ID" value="NZ_WIBF01000004.1"/>
</dbReference>
<dbReference type="AlphaFoldDB" id="A0A843YHH6"/>
<accession>A0A843YHH6</accession>
<organism evidence="1 2">
    <name type="scientific">Tritonibacter litoralis</name>
    <dbReference type="NCBI Taxonomy" id="2662264"/>
    <lineage>
        <taxon>Bacteria</taxon>
        <taxon>Pseudomonadati</taxon>
        <taxon>Pseudomonadota</taxon>
        <taxon>Alphaproteobacteria</taxon>
        <taxon>Rhodobacterales</taxon>
        <taxon>Paracoccaceae</taxon>
        <taxon>Tritonibacter</taxon>
    </lineage>
</organism>
<name>A0A843YHH6_9RHOB</name>
<evidence type="ECO:0000313" key="1">
    <source>
        <dbReference type="EMBL" id="MQQ08599.1"/>
    </source>
</evidence>
<comment type="caution">
    <text evidence="1">The sequence shown here is derived from an EMBL/GenBank/DDBJ whole genome shotgun (WGS) entry which is preliminary data.</text>
</comment>
<dbReference type="EMBL" id="WIBF01000004">
    <property type="protein sequence ID" value="MQQ08599.1"/>
    <property type="molecule type" value="Genomic_DNA"/>
</dbReference>
<dbReference type="Pfam" id="PF11294">
    <property type="entry name" value="DUF3095"/>
    <property type="match status" value="1"/>
</dbReference>
<dbReference type="Proteomes" id="UP000444174">
    <property type="component" value="Unassembled WGS sequence"/>
</dbReference>
<proteinExistence type="predicted"/>
<protein>
    <submittedName>
        <fullName evidence="1">DUF3095 family protein</fullName>
    </submittedName>
</protein>
<dbReference type="InterPro" id="IPR021445">
    <property type="entry name" value="DUF3095"/>
</dbReference>
<evidence type="ECO:0000313" key="2">
    <source>
        <dbReference type="Proteomes" id="UP000444174"/>
    </source>
</evidence>
<sequence length="379" mass="41900">MAQTTSHFYENLSRVDDFDQLARPSCFKPLPENWLICCTDIVDSRGLIAQGKYRTVNMIAAAVITAMLNALSHRAFPYVFAGDGASFAVPREFEHQARETLARLRAWVDREFAISLRAALIPVKWIRDEGYDVTVARYAVGPEADYAMFNGGGLAWAEQQMKLGGFEVPPASNAVPPDLTGLSCRWNNIQSKNGTILSLLVLPQDHTQHREFAAIADEVLSLAAKLDRHGHPVPEDGPDLALPARGFRNEARLTRQGKPTLWATAQLIAVNMLVWGVFALGLKPGGFDPVHYRRILSRNADFRKFDDGLKMTLDCSPEIRDQLLTRLNQAQADGIIRFGYHEQASAVMTCIVPSSFTDDHIHFVDGAAGGYAEAARHLG</sequence>
<reference evidence="1 2" key="1">
    <citation type="submission" date="2019-10" db="EMBL/GenBank/DDBJ databases">
        <title>Epibacterium sp. nov., isolated from seawater.</title>
        <authorList>
            <person name="Zhang X."/>
            <person name="Li N."/>
        </authorList>
    </citation>
    <scope>NUCLEOTIDE SEQUENCE [LARGE SCALE GENOMIC DNA]</scope>
    <source>
        <strain evidence="1 2">SM1979</strain>
    </source>
</reference>
<gene>
    <name evidence="1" type="ORF">GFB49_09060</name>
</gene>
<keyword evidence="2" id="KW-1185">Reference proteome</keyword>